<dbReference type="OrthoDB" id="9796140at2"/>
<dbReference type="HOGENOM" id="CLU_098240_3_0_6"/>
<dbReference type="GO" id="GO:0000967">
    <property type="term" value="P:rRNA 5'-end processing"/>
    <property type="evidence" value="ECO:0007669"/>
    <property type="project" value="UniProtKB-UniRule"/>
</dbReference>
<dbReference type="EC" id="3.1.-.-" evidence="5"/>
<dbReference type="Proteomes" id="UP000028839">
    <property type="component" value="Unassembled WGS sequence"/>
</dbReference>
<sequence>MSATLDAPSPSKPRIVLGFDFGLRYIGVAVGQEVTHSANPLTTLKAHEGNPDWNQITQLIRQWNPDLLIVGLPLNMDQSEQFLTKAARRFGHRLHGRYGLAVEWVDERLSTVEARERLNIKSSASGRRQGIDQMAAQCILQTWLTEQQTIRH</sequence>
<dbReference type="SUPFAM" id="SSF53098">
    <property type="entry name" value="Ribonuclease H-like"/>
    <property type="match status" value="1"/>
</dbReference>
<dbReference type="InterPro" id="IPR012337">
    <property type="entry name" value="RNaseH-like_sf"/>
</dbReference>
<dbReference type="PANTHER" id="PTHR33317:SF4">
    <property type="entry name" value="POLYNUCLEOTIDYL TRANSFERASE, RIBONUCLEASE H-LIKE SUPERFAMILY PROTEIN"/>
    <property type="match status" value="1"/>
</dbReference>
<proteinExistence type="inferred from homology"/>
<evidence type="ECO:0000256" key="2">
    <source>
        <dbReference type="ARBA" id="ARBA00022517"/>
    </source>
</evidence>
<dbReference type="InterPro" id="IPR006641">
    <property type="entry name" value="YqgF/RNaseH-like_dom"/>
</dbReference>
<evidence type="ECO:0000256" key="5">
    <source>
        <dbReference type="HAMAP-Rule" id="MF_00651"/>
    </source>
</evidence>
<evidence type="ECO:0000256" key="1">
    <source>
        <dbReference type="ARBA" id="ARBA00022490"/>
    </source>
</evidence>
<dbReference type="InterPro" id="IPR037027">
    <property type="entry name" value="YqgF/RNaseH-like_dom_sf"/>
</dbReference>
<reference evidence="7 8" key="1">
    <citation type="submission" date="2014-07" db="EMBL/GenBank/DDBJ databases">
        <title>Comparative analysis of Nitrosococcus oceani genome inventories of strains from Pacific and Atlantic gyres.</title>
        <authorList>
            <person name="Lim C.K."/>
            <person name="Wang L."/>
            <person name="Sayavedra-Soto L.A."/>
            <person name="Klotz M.G."/>
        </authorList>
    </citation>
    <scope>NUCLEOTIDE SEQUENCE [LARGE SCALE GENOMIC DNA]</scope>
    <source>
        <strain evidence="7 8">C-27</strain>
    </source>
</reference>
<evidence type="ECO:0000259" key="6">
    <source>
        <dbReference type="SMART" id="SM00732"/>
    </source>
</evidence>
<dbReference type="GO" id="GO:0004518">
    <property type="term" value="F:nuclease activity"/>
    <property type="evidence" value="ECO:0007669"/>
    <property type="project" value="UniProtKB-KW"/>
</dbReference>
<comment type="subcellular location">
    <subcellularLocation>
        <location evidence="5">Cytoplasm</location>
    </subcellularLocation>
</comment>
<dbReference type="GO" id="GO:0005829">
    <property type="term" value="C:cytosol"/>
    <property type="evidence" value="ECO:0007669"/>
    <property type="project" value="TreeGrafter"/>
</dbReference>
<evidence type="ECO:0000256" key="3">
    <source>
        <dbReference type="ARBA" id="ARBA00022722"/>
    </source>
</evidence>
<dbReference type="Pfam" id="PF03652">
    <property type="entry name" value="RuvX"/>
    <property type="match status" value="1"/>
</dbReference>
<dbReference type="Gene3D" id="3.30.420.140">
    <property type="entry name" value="YqgF/RNase H-like domain"/>
    <property type="match status" value="1"/>
</dbReference>
<gene>
    <name evidence="7" type="ORF">IB75_01870</name>
</gene>
<dbReference type="PANTHER" id="PTHR33317">
    <property type="entry name" value="POLYNUCLEOTIDYL TRANSFERASE, RIBONUCLEASE H-LIKE SUPERFAMILY PROTEIN"/>
    <property type="match status" value="1"/>
</dbReference>
<organism evidence="7 8">
    <name type="scientific">Nitrosococcus oceani C-27</name>
    <dbReference type="NCBI Taxonomy" id="314279"/>
    <lineage>
        <taxon>Bacteria</taxon>
        <taxon>Pseudomonadati</taxon>
        <taxon>Pseudomonadota</taxon>
        <taxon>Gammaproteobacteria</taxon>
        <taxon>Chromatiales</taxon>
        <taxon>Chromatiaceae</taxon>
        <taxon>Nitrosococcus</taxon>
    </lineage>
</organism>
<keyword evidence="1 5" id="KW-0963">Cytoplasm</keyword>
<keyword evidence="4 5" id="KW-0378">Hydrolase</keyword>
<protein>
    <recommendedName>
        <fullName evidence="5">Putative pre-16S rRNA nuclease</fullName>
        <ecNumber evidence="5">3.1.-.-</ecNumber>
    </recommendedName>
</protein>
<dbReference type="GO" id="GO:0016788">
    <property type="term" value="F:hydrolase activity, acting on ester bonds"/>
    <property type="evidence" value="ECO:0007669"/>
    <property type="project" value="UniProtKB-UniRule"/>
</dbReference>
<dbReference type="EMBL" id="JPGN01000011">
    <property type="protein sequence ID" value="KFI20676.1"/>
    <property type="molecule type" value="Genomic_DNA"/>
</dbReference>
<dbReference type="NCBIfam" id="TIGR00250">
    <property type="entry name" value="RNAse_H_YqgF"/>
    <property type="match status" value="1"/>
</dbReference>
<evidence type="ECO:0000313" key="7">
    <source>
        <dbReference type="EMBL" id="KFI20676.1"/>
    </source>
</evidence>
<accession>A0A0E2Z5P4</accession>
<dbReference type="InterPro" id="IPR005227">
    <property type="entry name" value="YqgF"/>
</dbReference>
<comment type="function">
    <text evidence="5">Could be a nuclease involved in processing of the 5'-end of pre-16S rRNA.</text>
</comment>
<keyword evidence="3 5" id="KW-0540">Nuclease</keyword>
<dbReference type="HAMAP" id="MF_00651">
    <property type="entry name" value="Nuclease_YqgF"/>
    <property type="match status" value="1"/>
</dbReference>
<evidence type="ECO:0000256" key="4">
    <source>
        <dbReference type="ARBA" id="ARBA00022801"/>
    </source>
</evidence>
<dbReference type="CDD" id="cd16964">
    <property type="entry name" value="YqgF"/>
    <property type="match status" value="1"/>
</dbReference>
<comment type="similarity">
    <text evidence="5">Belongs to the YqgF HJR family.</text>
</comment>
<name>A0A0E2Z5P4_9GAMM</name>
<dbReference type="AlphaFoldDB" id="A0A0E2Z5P4"/>
<comment type="caution">
    <text evidence="7">The sequence shown here is derived from an EMBL/GenBank/DDBJ whole genome shotgun (WGS) entry which is preliminary data.</text>
</comment>
<feature type="domain" description="YqgF/RNase H-like" evidence="6">
    <location>
        <begin position="14"/>
        <end position="114"/>
    </location>
</feature>
<dbReference type="SMART" id="SM00732">
    <property type="entry name" value="YqgFc"/>
    <property type="match status" value="1"/>
</dbReference>
<dbReference type="SMR" id="A0A0E2Z5P4"/>
<keyword evidence="2 5" id="KW-0690">Ribosome biogenesis</keyword>
<evidence type="ECO:0000313" key="8">
    <source>
        <dbReference type="Proteomes" id="UP000028839"/>
    </source>
</evidence>